<reference evidence="7" key="1">
    <citation type="journal article" date="2019" name="Int. J. Syst. Evol. Microbiol.">
        <title>The Global Catalogue of Microorganisms (GCM) 10K type strain sequencing project: providing services to taxonomists for standard genome sequencing and annotation.</title>
        <authorList>
            <consortium name="The Broad Institute Genomics Platform"/>
            <consortium name="The Broad Institute Genome Sequencing Center for Infectious Disease"/>
            <person name="Wu L."/>
            <person name="Ma J."/>
        </authorList>
    </citation>
    <scope>NUCLEOTIDE SEQUENCE [LARGE SCALE GENOMIC DNA]</scope>
    <source>
        <strain evidence="7">JCM 15134</strain>
    </source>
</reference>
<gene>
    <name evidence="6" type="ORF">GCM10009104_16640</name>
</gene>
<dbReference type="Pfam" id="PF00126">
    <property type="entry name" value="HTH_1"/>
    <property type="match status" value="1"/>
</dbReference>
<dbReference type="EMBL" id="BAAAET010000002">
    <property type="protein sequence ID" value="GAA0690574.1"/>
    <property type="molecule type" value="Genomic_DNA"/>
</dbReference>
<sequence length="293" mass="32796">MNWNDLKYYLAVARSGNLSEAARLLDVSPSTVSRRIDALEQTLGVPLFARRPDGYLLNEAGHNLLPAAEQAEAQLLLLQRGATSSELDTRGVVRVAVPELLGQYLIIPQLHPLQASYPEIRLELITDVRPMPLSTREADIVIRLNRPTQGDYTLRQIGQLSQALYASSDYLQLRGTPSTSADLAEHQLIGWDKELSYLPLARWLEEQLDQPDLYLRTSSYHAQLMAVRSGIGIAALPRFAAEMFELQPVVLNHPPLMSDIWLIKQAESARLKRVQIVAEQLTSIISSSRDQLL</sequence>
<evidence type="ECO:0000313" key="7">
    <source>
        <dbReference type="Proteomes" id="UP001499915"/>
    </source>
</evidence>
<dbReference type="InterPro" id="IPR005119">
    <property type="entry name" value="LysR_subst-bd"/>
</dbReference>
<keyword evidence="2" id="KW-0805">Transcription regulation</keyword>
<dbReference type="InterPro" id="IPR036388">
    <property type="entry name" value="WH-like_DNA-bd_sf"/>
</dbReference>
<organism evidence="6 7">
    <name type="scientific">Marinobacterium maritimum</name>
    <dbReference type="NCBI Taxonomy" id="500162"/>
    <lineage>
        <taxon>Bacteria</taxon>
        <taxon>Pseudomonadati</taxon>
        <taxon>Pseudomonadota</taxon>
        <taxon>Gammaproteobacteria</taxon>
        <taxon>Oceanospirillales</taxon>
        <taxon>Oceanospirillaceae</taxon>
        <taxon>Marinobacterium</taxon>
    </lineage>
</organism>
<dbReference type="Proteomes" id="UP001499915">
    <property type="component" value="Unassembled WGS sequence"/>
</dbReference>
<keyword evidence="3" id="KW-0238">DNA-binding</keyword>
<dbReference type="PRINTS" id="PR00039">
    <property type="entry name" value="HTHLYSR"/>
</dbReference>
<dbReference type="Gene3D" id="1.10.10.10">
    <property type="entry name" value="Winged helix-like DNA-binding domain superfamily/Winged helix DNA-binding domain"/>
    <property type="match status" value="1"/>
</dbReference>
<dbReference type="InterPro" id="IPR000847">
    <property type="entry name" value="LysR_HTH_N"/>
</dbReference>
<accession>A0ABP3TBM7</accession>
<comment type="similarity">
    <text evidence="1">Belongs to the LysR transcriptional regulatory family.</text>
</comment>
<proteinExistence type="inferred from homology"/>
<evidence type="ECO:0000256" key="1">
    <source>
        <dbReference type="ARBA" id="ARBA00009437"/>
    </source>
</evidence>
<dbReference type="PANTHER" id="PTHR30537:SF3">
    <property type="entry name" value="TRANSCRIPTIONAL REGULATORY PROTEIN"/>
    <property type="match status" value="1"/>
</dbReference>
<feature type="domain" description="HTH lysR-type" evidence="5">
    <location>
        <begin position="1"/>
        <end position="58"/>
    </location>
</feature>
<evidence type="ECO:0000313" key="6">
    <source>
        <dbReference type="EMBL" id="GAA0690574.1"/>
    </source>
</evidence>
<comment type="caution">
    <text evidence="6">The sequence shown here is derived from an EMBL/GenBank/DDBJ whole genome shotgun (WGS) entry which is preliminary data.</text>
</comment>
<dbReference type="PANTHER" id="PTHR30537">
    <property type="entry name" value="HTH-TYPE TRANSCRIPTIONAL REGULATOR"/>
    <property type="match status" value="1"/>
</dbReference>
<evidence type="ECO:0000256" key="4">
    <source>
        <dbReference type="ARBA" id="ARBA00023163"/>
    </source>
</evidence>
<name>A0ABP3TBM7_9GAMM</name>
<dbReference type="InterPro" id="IPR058163">
    <property type="entry name" value="LysR-type_TF_proteobact-type"/>
</dbReference>
<dbReference type="RefSeq" id="WP_343804814.1">
    <property type="nucleotide sequence ID" value="NZ_BAAAET010000002.1"/>
</dbReference>
<dbReference type="SUPFAM" id="SSF53850">
    <property type="entry name" value="Periplasmic binding protein-like II"/>
    <property type="match status" value="1"/>
</dbReference>
<evidence type="ECO:0000259" key="5">
    <source>
        <dbReference type="PROSITE" id="PS50931"/>
    </source>
</evidence>
<dbReference type="Pfam" id="PF03466">
    <property type="entry name" value="LysR_substrate"/>
    <property type="match status" value="1"/>
</dbReference>
<dbReference type="Gene3D" id="3.40.190.290">
    <property type="match status" value="1"/>
</dbReference>
<protein>
    <submittedName>
        <fullName evidence="6">LysR family transcriptional regulator</fullName>
    </submittedName>
</protein>
<evidence type="ECO:0000256" key="3">
    <source>
        <dbReference type="ARBA" id="ARBA00023125"/>
    </source>
</evidence>
<keyword evidence="7" id="KW-1185">Reference proteome</keyword>
<dbReference type="InterPro" id="IPR036390">
    <property type="entry name" value="WH_DNA-bd_sf"/>
</dbReference>
<dbReference type="SUPFAM" id="SSF46785">
    <property type="entry name" value="Winged helix' DNA-binding domain"/>
    <property type="match status" value="1"/>
</dbReference>
<dbReference type="PROSITE" id="PS50931">
    <property type="entry name" value="HTH_LYSR"/>
    <property type="match status" value="1"/>
</dbReference>
<keyword evidence="4" id="KW-0804">Transcription</keyword>
<evidence type="ECO:0000256" key="2">
    <source>
        <dbReference type="ARBA" id="ARBA00023015"/>
    </source>
</evidence>